<dbReference type="NCBIfam" id="TIGR04355">
    <property type="entry name" value="HprK_rel_B"/>
    <property type="match status" value="1"/>
</dbReference>
<dbReference type="RefSeq" id="WP_058262207.1">
    <property type="nucleotide sequence ID" value="NZ_CP051181.1"/>
</dbReference>
<protein>
    <recommendedName>
        <fullName evidence="3">HprK-related kinase B</fullName>
    </recommendedName>
</protein>
<dbReference type="InterPro" id="IPR027417">
    <property type="entry name" value="P-loop_NTPase"/>
</dbReference>
<dbReference type="EMBL" id="CYSA01000015">
    <property type="protein sequence ID" value="CUH64756.1"/>
    <property type="molecule type" value="Genomic_DNA"/>
</dbReference>
<dbReference type="Proteomes" id="UP000051587">
    <property type="component" value="Unassembled WGS sequence"/>
</dbReference>
<dbReference type="OrthoDB" id="5443147at2"/>
<accession>A0A0P1FUF7</accession>
<reference evidence="1 2" key="1">
    <citation type="submission" date="2015-09" db="EMBL/GenBank/DDBJ databases">
        <authorList>
            <consortium name="Swine Surveillance"/>
        </authorList>
    </citation>
    <scope>NUCLEOTIDE SEQUENCE [LARGE SCALE GENOMIC DNA]</scope>
    <source>
        <strain evidence="1 2">CECT 4357</strain>
    </source>
</reference>
<sequence>MTLHTVSDVLNRLDRSALRGTPPLLIAVGALRLRVKCSTPLRTELAQYFAEILTGDGPADIEIDILDGQSLDPAPDWIDWARDPGKIGRKDAVHDLADGRLIYKRRTGVTFLQSRAALVAFGPVRDNPSQMINFINTQILNTCLRDGWQICHAAAVTTPDVTLAIAGLSGGGKSTSILRMMDIPGTAFVSNDRLMVRSGNPVPLALGIPKHPRINPGTILHNPRLRPILSADRLAELTAMPAGELWNLEEKYDLIIPDIYGPGRVRLDVPLTDFWVLNWQRDETTPTTVTEVSLDDRPDLLAAIMKSPGPFYEDASGHFLTDRAPLDPAPYLAALQGVRVSEVSGRIDFDALFTVGKRLLGPDG</sequence>
<organism evidence="1 2">
    <name type="scientific">Thalassovita gelatinovora</name>
    <name type="common">Thalassobius gelatinovorus</name>
    <dbReference type="NCBI Taxonomy" id="53501"/>
    <lineage>
        <taxon>Bacteria</taxon>
        <taxon>Pseudomonadati</taxon>
        <taxon>Pseudomonadota</taxon>
        <taxon>Alphaproteobacteria</taxon>
        <taxon>Rhodobacterales</taxon>
        <taxon>Roseobacteraceae</taxon>
        <taxon>Thalassovita</taxon>
    </lineage>
</organism>
<evidence type="ECO:0000313" key="2">
    <source>
        <dbReference type="Proteomes" id="UP000051587"/>
    </source>
</evidence>
<dbReference type="AlphaFoldDB" id="A0A0P1FUF7"/>
<name>A0A0P1FUF7_THAGE</name>
<evidence type="ECO:0008006" key="3">
    <source>
        <dbReference type="Google" id="ProtNLM"/>
    </source>
</evidence>
<dbReference type="SUPFAM" id="SSF53795">
    <property type="entry name" value="PEP carboxykinase-like"/>
    <property type="match status" value="1"/>
</dbReference>
<gene>
    <name evidence="1" type="ORF">TG4357_01478</name>
</gene>
<proteinExistence type="predicted"/>
<evidence type="ECO:0000313" key="1">
    <source>
        <dbReference type="EMBL" id="CUH64756.1"/>
    </source>
</evidence>
<dbReference type="InterPro" id="IPR027597">
    <property type="entry name" value="HprK-rel_B"/>
</dbReference>
<dbReference type="Gene3D" id="3.40.50.300">
    <property type="entry name" value="P-loop containing nucleotide triphosphate hydrolases"/>
    <property type="match status" value="1"/>
</dbReference>
<dbReference type="STRING" id="53501.SAMN04488043_102197"/>
<keyword evidence="2" id="KW-1185">Reference proteome</keyword>